<keyword evidence="3" id="KW-1185">Reference proteome</keyword>
<organism evidence="2 3">
    <name type="scientific">Roridomyces roridus</name>
    <dbReference type="NCBI Taxonomy" id="1738132"/>
    <lineage>
        <taxon>Eukaryota</taxon>
        <taxon>Fungi</taxon>
        <taxon>Dikarya</taxon>
        <taxon>Basidiomycota</taxon>
        <taxon>Agaricomycotina</taxon>
        <taxon>Agaricomycetes</taxon>
        <taxon>Agaricomycetidae</taxon>
        <taxon>Agaricales</taxon>
        <taxon>Marasmiineae</taxon>
        <taxon>Mycenaceae</taxon>
        <taxon>Roridomyces</taxon>
    </lineage>
</organism>
<gene>
    <name evidence="2" type="ORF">FB45DRAFT_919492</name>
</gene>
<dbReference type="Proteomes" id="UP001221142">
    <property type="component" value="Unassembled WGS sequence"/>
</dbReference>
<reference evidence="2" key="1">
    <citation type="submission" date="2023-03" db="EMBL/GenBank/DDBJ databases">
        <title>Massive genome expansion in bonnet fungi (Mycena s.s.) driven by repeated elements and novel gene families across ecological guilds.</title>
        <authorList>
            <consortium name="Lawrence Berkeley National Laboratory"/>
            <person name="Harder C.B."/>
            <person name="Miyauchi S."/>
            <person name="Viragh M."/>
            <person name="Kuo A."/>
            <person name="Thoen E."/>
            <person name="Andreopoulos B."/>
            <person name="Lu D."/>
            <person name="Skrede I."/>
            <person name="Drula E."/>
            <person name="Henrissat B."/>
            <person name="Morin E."/>
            <person name="Kohler A."/>
            <person name="Barry K."/>
            <person name="LaButti K."/>
            <person name="Morin E."/>
            <person name="Salamov A."/>
            <person name="Lipzen A."/>
            <person name="Mereny Z."/>
            <person name="Hegedus B."/>
            <person name="Baldrian P."/>
            <person name="Stursova M."/>
            <person name="Weitz H."/>
            <person name="Taylor A."/>
            <person name="Grigoriev I.V."/>
            <person name="Nagy L.G."/>
            <person name="Martin F."/>
            <person name="Kauserud H."/>
        </authorList>
    </citation>
    <scope>NUCLEOTIDE SEQUENCE</scope>
    <source>
        <strain evidence="2">9284</strain>
    </source>
</reference>
<evidence type="ECO:0000313" key="2">
    <source>
        <dbReference type="EMBL" id="KAJ7628900.1"/>
    </source>
</evidence>
<feature type="compositionally biased region" description="Low complexity" evidence="1">
    <location>
        <begin position="20"/>
        <end position="30"/>
    </location>
</feature>
<accession>A0AAD7BS31</accession>
<name>A0AAD7BS31_9AGAR</name>
<dbReference type="EMBL" id="JARKIF010000010">
    <property type="protein sequence ID" value="KAJ7628900.1"/>
    <property type="molecule type" value="Genomic_DNA"/>
</dbReference>
<evidence type="ECO:0000256" key="1">
    <source>
        <dbReference type="SAM" id="MobiDB-lite"/>
    </source>
</evidence>
<evidence type="ECO:0008006" key="4">
    <source>
        <dbReference type="Google" id="ProtNLM"/>
    </source>
</evidence>
<sequence length="792" mass="85965">MDRPKKRPSPSPAATPPSSPSVASSSRSWTPSPRPLSPLLALPSELLSLIALYVSTTPPNLGPPAVLPLLSTCRTLYTQLTWRPVLGGGNTGLWRSISRAKFTSAEPLPLALSVYPSLSPPDIDHDQVPVPPELALLRANLLALRVLRAGDVYAPAASWALRIAYAMLLLDGGPGAPIPSADPADIQRVRESIGLSPGTPSLAGLGLCSVTVGDQPRWNGGGKNRRQLAWAGASTFAQRFVKERMYEGRFGEERATNRATPAPADGEAEDEDDPWTKGWPLDTEDRAAALWVLWFFEDGLTLRAESEDARRALQTILLPYIVAPFRYPSALCPPHHYTVPLLSSVLGSGAEAGAITIPTNHGLYPIYPLGTPRRSTSRSRSRTRGRLLTAAPARLLYFARLQVNGRMGVPPHLPRDRAEADARWQAAVAGGALGSQPISPTQADVHERNARPAVRFESQVPAGEGVDFWADGDDTSEIKDAGRWGAHVWRGRLCSGCDGAEDEREQRGGAPPGRISRVYELGSFAGLWCGTMLLPSEQPYNAIIAQDEGRFPQGGLARDDFVAAARPMYMRILEHHSFHPETPVPPPSADDTTGDEGLSEGWLPAGAHIVSLGNQRVEVRGAGVGQGKSVYETLVDARVRDGAHQLETCPGCVVQRERERGERARWVVEGANISPLKVHWPEWDAPAWADHRFDQGWEAACDGVQDVVFSGETDPVHGAAWHHFEYSGRVRPWDGLIGLIMRPRNRMIGLATYFISGHLVGRDTFEGTWQMAAQDVLAPSWGGSVCFSRGEE</sequence>
<feature type="region of interest" description="Disordered" evidence="1">
    <location>
        <begin position="251"/>
        <end position="274"/>
    </location>
</feature>
<proteinExistence type="predicted"/>
<protein>
    <recommendedName>
        <fullName evidence="4">F-box domain-containing protein</fullName>
    </recommendedName>
</protein>
<dbReference type="AlphaFoldDB" id="A0AAD7BS31"/>
<feature type="region of interest" description="Disordered" evidence="1">
    <location>
        <begin position="1"/>
        <end position="30"/>
    </location>
</feature>
<comment type="caution">
    <text evidence="2">The sequence shown here is derived from an EMBL/GenBank/DDBJ whole genome shotgun (WGS) entry which is preliminary data.</text>
</comment>
<feature type="compositionally biased region" description="Pro residues" evidence="1">
    <location>
        <begin position="9"/>
        <end position="19"/>
    </location>
</feature>
<evidence type="ECO:0000313" key="3">
    <source>
        <dbReference type="Proteomes" id="UP001221142"/>
    </source>
</evidence>